<feature type="region of interest" description="Disordered" evidence="2">
    <location>
        <begin position="38"/>
        <end position="57"/>
    </location>
</feature>
<dbReference type="GO" id="GO:0005634">
    <property type="term" value="C:nucleus"/>
    <property type="evidence" value="ECO:0007669"/>
    <property type="project" value="UniProtKB-UniRule"/>
</dbReference>
<reference evidence="4" key="1">
    <citation type="submission" date="2022-07" db="EMBL/GenBank/DDBJ databases">
        <title>Phylogenomic reconstructions and comparative analyses of Kickxellomycotina fungi.</title>
        <authorList>
            <person name="Reynolds N.K."/>
            <person name="Stajich J.E."/>
            <person name="Barry K."/>
            <person name="Grigoriev I.V."/>
            <person name="Crous P."/>
            <person name="Smith M.E."/>
        </authorList>
    </citation>
    <scope>NUCLEOTIDE SEQUENCE</scope>
    <source>
        <strain evidence="4">IMI 214461</strain>
    </source>
</reference>
<dbReference type="GO" id="GO:0003677">
    <property type="term" value="F:DNA binding"/>
    <property type="evidence" value="ECO:0007669"/>
    <property type="project" value="UniProtKB-UniRule"/>
</dbReference>
<evidence type="ECO:0000313" key="4">
    <source>
        <dbReference type="EMBL" id="KAJ2001638.1"/>
    </source>
</evidence>
<gene>
    <name evidence="4" type="ORF">H4R26_004028</name>
</gene>
<dbReference type="PROSITE" id="PS50118">
    <property type="entry name" value="HMG_BOX_2"/>
    <property type="match status" value="1"/>
</dbReference>
<dbReference type="EMBL" id="JANBQF010000383">
    <property type="protein sequence ID" value="KAJ2001638.1"/>
    <property type="molecule type" value="Genomic_DNA"/>
</dbReference>
<dbReference type="InterPro" id="IPR036910">
    <property type="entry name" value="HMG_box_dom_sf"/>
</dbReference>
<protein>
    <recommendedName>
        <fullName evidence="3">HMG box domain-containing protein</fullName>
    </recommendedName>
</protein>
<dbReference type="InterPro" id="IPR009071">
    <property type="entry name" value="HMG_box_dom"/>
</dbReference>
<dbReference type="AlphaFoldDB" id="A0A9W8EHY7"/>
<dbReference type="SUPFAM" id="SSF47095">
    <property type="entry name" value="HMG-box"/>
    <property type="match status" value="1"/>
</dbReference>
<keyword evidence="1" id="KW-0539">Nucleus</keyword>
<dbReference type="Gene3D" id="1.10.30.10">
    <property type="entry name" value="High mobility group box domain"/>
    <property type="match status" value="1"/>
</dbReference>
<evidence type="ECO:0000256" key="1">
    <source>
        <dbReference type="PROSITE-ProRule" id="PRU00267"/>
    </source>
</evidence>
<organism evidence="4 5">
    <name type="scientific">Coemansia thaxteri</name>
    <dbReference type="NCBI Taxonomy" id="2663907"/>
    <lineage>
        <taxon>Eukaryota</taxon>
        <taxon>Fungi</taxon>
        <taxon>Fungi incertae sedis</taxon>
        <taxon>Zoopagomycota</taxon>
        <taxon>Kickxellomycotina</taxon>
        <taxon>Kickxellomycetes</taxon>
        <taxon>Kickxellales</taxon>
        <taxon>Kickxellaceae</taxon>
        <taxon>Coemansia</taxon>
    </lineage>
</organism>
<feature type="region of interest" description="Disordered" evidence="2">
    <location>
        <begin position="106"/>
        <end position="161"/>
    </location>
</feature>
<dbReference type="SMART" id="SM00398">
    <property type="entry name" value="HMG"/>
    <property type="match status" value="1"/>
</dbReference>
<name>A0A9W8EHY7_9FUNG</name>
<evidence type="ECO:0000256" key="2">
    <source>
        <dbReference type="SAM" id="MobiDB-lite"/>
    </source>
</evidence>
<dbReference type="OrthoDB" id="1919336at2759"/>
<sequence length="161" mass="17464">MEGLMDLSGPESVSYEDAVELAETYSRIAAIYARIANAPQIQTEQKPPASAERTKASHSAYMLFAAEQRDLIRSENPNMTSQEQIEVISQIWKAISSDVRDTYISRIERAGSGDSSKPSDTHGTKKKEHHKTAAASNGPAATKKSKKKGAAAEGQDPQNSE</sequence>
<keyword evidence="5" id="KW-1185">Reference proteome</keyword>
<accession>A0A9W8EHY7</accession>
<feature type="domain" description="HMG box" evidence="3">
    <location>
        <begin position="54"/>
        <end position="109"/>
    </location>
</feature>
<proteinExistence type="predicted"/>
<dbReference type="CDD" id="cd00084">
    <property type="entry name" value="HMG-box_SF"/>
    <property type="match status" value="1"/>
</dbReference>
<evidence type="ECO:0000259" key="3">
    <source>
        <dbReference type="PROSITE" id="PS50118"/>
    </source>
</evidence>
<dbReference type="Pfam" id="PF09011">
    <property type="entry name" value="HMG_box_2"/>
    <property type="match status" value="1"/>
</dbReference>
<comment type="caution">
    <text evidence="4">The sequence shown here is derived from an EMBL/GenBank/DDBJ whole genome shotgun (WGS) entry which is preliminary data.</text>
</comment>
<feature type="compositionally biased region" description="Basic and acidic residues" evidence="2">
    <location>
        <begin position="106"/>
        <end position="123"/>
    </location>
</feature>
<keyword evidence="1" id="KW-0238">DNA-binding</keyword>
<dbReference type="Proteomes" id="UP001150907">
    <property type="component" value="Unassembled WGS sequence"/>
</dbReference>
<evidence type="ECO:0000313" key="5">
    <source>
        <dbReference type="Proteomes" id="UP001150907"/>
    </source>
</evidence>
<feature type="DNA-binding region" description="HMG box" evidence="1">
    <location>
        <begin position="54"/>
        <end position="109"/>
    </location>
</feature>